<proteinExistence type="predicted"/>
<dbReference type="OrthoDB" id="206452at2759"/>
<reference evidence="1" key="1">
    <citation type="submission" date="2021-06" db="EMBL/GenBank/DDBJ databases">
        <authorList>
            <person name="Kallberg Y."/>
            <person name="Tangrot J."/>
            <person name="Rosling A."/>
        </authorList>
    </citation>
    <scope>NUCLEOTIDE SEQUENCE</scope>
    <source>
        <strain evidence="1">IN212</strain>
    </source>
</reference>
<dbReference type="EMBL" id="CAJVPZ010086196">
    <property type="protein sequence ID" value="CAG8811954.1"/>
    <property type="molecule type" value="Genomic_DNA"/>
</dbReference>
<feature type="non-terminal residue" evidence="1">
    <location>
        <position position="110"/>
    </location>
</feature>
<dbReference type="AlphaFoldDB" id="A0A9N9K7F7"/>
<accession>A0A9N9K7F7</accession>
<keyword evidence="2" id="KW-1185">Reference proteome</keyword>
<evidence type="ECO:0000313" key="1">
    <source>
        <dbReference type="EMBL" id="CAG8811954.1"/>
    </source>
</evidence>
<protein>
    <submittedName>
        <fullName evidence="1">19551_t:CDS:1</fullName>
    </submittedName>
</protein>
<sequence length="110" mass="13510">EFVKKVREVFDKLTLDVVIIRQVSESNFHSHLKWRIEKDDSFFIVVYKKNIKESFKKLLYESYEVNAFNISRHYDHYKRRNWEHRIPETGEIFKENVMRTALMAKFGQHE</sequence>
<feature type="non-terminal residue" evidence="1">
    <location>
        <position position="1"/>
    </location>
</feature>
<evidence type="ECO:0000313" key="2">
    <source>
        <dbReference type="Proteomes" id="UP000789396"/>
    </source>
</evidence>
<comment type="caution">
    <text evidence="1">The sequence shown here is derived from an EMBL/GenBank/DDBJ whole genome shotgun (WGS) entry which is preliminary data.</text>
</comment>
<name>A0A9N9K7F7_9GLOM</name>
<gene>
    <name evidence="1" type="ORF">RFULGI_LOCUS18857</name>
</gene>
<dbReference type="Proteomes" id="UP000789396">
    <property type="component" value="Unassembled WGS sequence"/>
</dbReference>
<organism evidence="1 2">
    <name type="scientific">Racocetra fulgida</name>
    <dbReference type="NCBI Taxonomy" id="60492"/>
    <lineage>
        <taxon>Eukaryota</taxon>
        <taxon>Fungi</taxon>
        <taxon>Fungi incertae sedis</taxon>
        <taxon>Mucoromycota</taxon>
        <taxon>Glomeromycotina</taxon>
        <taxon>Glomeromycetes</taxon>
        <taxon>Diversisporales</taxon>
        <taxon>Gigasporaceae</taxon>
        <taxon>Racocetra</taxon>
    </lineage>
</organism>